<evidence type="ECO:0000313" key="6">
    <source>
        <dbReference type="Proteomes" id="UP001165085"/>
    </source>
</evidence>
<dbReference type="PANTHER" id="PTHR10855">
    <property type="entry name" value="26S PROTEASOME NON-ATPASE REGULATORY SUBUNIT 12/COP9 SIGNALOSOME COMPLEX SUBUNIT 4"/>
    <property type="match status" value="1"/>
</dbReference>
<dbReference type="GO" id="GO:0008180">
    <property type="term" value="C:COP9 signalosome"/>
    <property type="evidence" value="ECO:0007669"/>
    <property type="project" value="UniProtKB-KW"/>
</dbReference>
<evidence type="ECO:0000256" key="2">
    <source>
        <dbReference type="ARBA" id="ARBA00014881"/>
    </source>
</evidence>
<proteinExistence type="inferred from homology"/>
<dbReference type="SMART" id="SM00088">
    <property type="entry name" value="PINT"/>
    <property type="match status" value="1"/>
</dbReference>
<dbReference type="InterPro" id="IPR036388">
    <property type="entry name" value="WH-like_DNA-bd_sf"/>
</dbReference>
<accession>A0A9W7ECU4</accession>
<evidence type="ECO:0000256" key="1">
    <source>
        <dbReference type="ARBA" id="ARBA00010417"/>
    </source>
</evidence>
<comment type="caution">
    <text evidence="5">The sequence shown here is derived from an EMBL/GenBank/DDBJ whole genome shotgun (WGS) entry which is preliminary data.</text>
</comment>
<feature type="domain" description="PCI" evidence="4">
    <location>
        <begin position="184"/>
        <end position="359"/>
    </location>
</feature>
<protein>
    <recommendedName>
        <fullName evidence="2">COP9 signalosome complex subunit 4</fullName>
    </recommendedName>
</protein>
<reference evidence="6" key="1">
    <citation type="journal article" date="2023" name="Commun. Biol.">
        <title>Genome analysis of Parmales, the sister group of diatoms, reveals the evolutionary specialization of diatoms from phago-mixotrophs to photoautotrophs.</title>
        <authorList>
            <person name="Ban H."/>
            <person name="Sato S."/>
            <person name="Yoshikawa S."/>
            <person name="Yamada K."/>
            <person name="Nakamura Y."/>
            <person name="Ichinomiya M."/>
            <person name="Sato N."/>
            <person name="Blanc-Mathieu R."/>
            <person name="Endo H."/>
            <person name="Kuwata A."/>
            <person name="Ogata H."/>
        </authorList>
    </citation>
    <scope>NUCLEOTIDE SEQUENCE [LARGE SCALE GENOMIC DNA]</scope>
    <source>
        <strain evidence="6">NIES 3701</strain>
    </source>
</reference>
<comment type="similarity">
    <text evidence="1">Belongs to the CSN4 family.</text>
</comment>
<dbReference type="PROSITE" id="PS50250">
    <property type="entry name" value="PCI"/>
    <property type="match status" value="1"/>
</dbReference>
<organism evidence="5 6">
    <name type="scientific">Triparma strigata</name>
    <dbReference type="NCBI Taxonomy" id="1606541"/>
    <lineage>
        <taxon>Eukaryota</taxon>
        <taxon>Sar</taxon>
        <taxon>Stramenopiles</taxon>
        <taxon>Ochrophyta</taxon>
        <taxon>Bolidophyceae</taxon>
        <taxon>Parmales</taxon>
        <taxon>Triparmaceae</taxon>
        <taxon>Triparma</taxon>
    </lineage>
</organism>
<dbReference type="SUPFAM" id="SSF46785">
    <property type="entry name" value="Winged helix' DNA-binding domain"/>
    <property type="match status" value="1"/>
</dbReference>
<keyword evidence="3" id="KW-0736">Signalosome</keyword>
<name>A0A9W7ECU4_9STRA</name>
<sequence length="395" mass="43079">MSSQQKQSLTSALSTDTLSSAWESVTTAEGTDAQTLRILSSHLIVNAPEVLKASHIPPLLSALSNLASSSNLSGLDNTLRRKIFSFYIETSDLTSAGNALGSLRIDNYIGDPSDPYSFTPAEACDVYIQVAECFLEEDESASAETFVGKANQQKADIDPNEGNNWALLLRADTCFARVMDTQRKFLSASAKYYELSQATNDNLEQGDLIVLLGKAATCCILGDAGQLRQRLLTLISSDERLEALNGVDGYEAHYAVVKKMQQKQIIQNKEMEKFTQSLEQHQKAMGASGVTHVDKVVMEHNVLAVQRVYSSIRISALAKILETDGRNAMKIAATMIANKAIEGKIDEVEGLLHFTNETKPTDKELMSKAIESVCLRLNKVAAKAKEEMSNATTVS</sequence>
<dbReference type="Pfam" id="PF01399">
    <property type="entry name" value="PCI"/>
    <property type="match status" value="1"/>
</dbReference>
<evidence type="ECO:0000259" key="4">
    <source>
        <dbReference type="PROSITE" id="PS50250"/>
    </source>
</evidence>
<evidence type="ECO:0000256" key="3">
    <source>
        <dbReference type="ARBA" id="ARBA00022790"/>
    </source>
</evidence>
<dbReference type="InterPro" id="IPR000717">
    <property type="entry name" value="PCI_dom"/>
</dbReference>
<keyword evidence="6" id="KW-1185">Reference proteome</keyword>
<dbReference type="InterPro" id="IPR036390">
    <property type="entry name" value="WH_DNA-bd_sf"/>
</dbReference>
<dbReference type="PANTHER" id="PTHR10855:SF2">
    <property type="entry name" value="COP9 SIGNALOSOME COMPLEX SUBUNIT 4"/>
    <property type="match status" value="1"/>
</dbReference>
<dbReference type="Proteomes" id="UP001165085">
    <property type="component" value="Unassembled WGS sequence"/>
</dbReference>
<dbReference type="InterPro" id="IPR040134">
    <property type="entry name" value="PSMD12/CSN4"/>
</dbReference>
<dbReference type="OrthoDB" id="295656at2759"/>
<gene>
    <name evidence="5" type="ORF">TrST_g334</name>
</gene>
<dbReference type="AlphaFoldDB" id="A0A9W7ECU4"/>
<dbReference type="Gene3D" id="1.10.10.10">
    <property type="entry name" value="Winged helix-like DNA-binding domain superfamily/Winged helix DNA-binding domain"/>
    <property type="match status" value="1"/>
</dbReference>
<dbReference type="EMBL" id="BRXY01000199">
    <property type="protein sequence ID" value="GMH76609.1"/>
    <property type="molecule type" value="Genomic_DNA"/>
</dbReference>
<evidence type="ECO:0000313" key="5">
    <source>
        <dbReference type="EMBL" id="GMH76609.1"/>
    </source>
</evidence>
<dbReference type="GO" id="GO:0005829">
    <property type="term" value="C:cytosol"/>
    <property type="evidence" value="ECO:0007669"/>
    <property type="project" value="TreeGrafter"/>
</dbReference>